<organism evidence="1">
    <name type="scientific">uncultured Sulfurovum sp</name>
    <dbReference type="NCBI Taxonomy" id="269237"/>
    <lineage>
        <taxon>Bacteria</taxon>
        <taxon>Pseudomonadati</taxon>
        <taxon>Campylobacterota</taxon>
        <taxon>Epsilonproteobacteria</taxon>
        <taxon>Campylobacterales</taxon>
        <taxon>Sulfurovaceae</taxon>
        <taxon>Sulfurovum</taxon>
        <taxon>environmental samples</taxon>
    </lineage>
</organism>
<reference evidence="1" key="1">
    <citation type="submission" date="2020-01" db="EMBL/GenBank/DDBJ databases">
        <authorList>
            <person name="Meier V. D."/>
            <person name="Meier V D."/>
        </authorList>
    </citation>
    <scope>NUCLEOTIDE SEQUENCE</scope>
    <source>
        <strain evidence="1">HLG_WM_MAG_01</strain>
    </source>
</reference>
<dbReference type="PANTHER" id="PTHR33973:SF4">
    <property type="entry name" value="OS07G0153300 PROTEIN"/>
    <property type="match status" value="1"/>
</dbReference>
<protein>
    <recommendedName>
        <fullName evidence="2">DUF1365 domain-containing protein</fullName>
    </recommendedName>
</protein>
<name>A0A6S6U5N2_9BACT</name>
<evidence type="ECO:0000313" key="1">
    <source>
        <dbReference type="EMBL" id="CAA6823498.1"/>
    </source>
</evidence>
<dbReference type="Pfam" id="PF07103">
    <property type="entry name" value="DUF1365"/>
    <property type="match status" value="1"/>
</dbReference>
<dbReference type="AlphaFoldDB" id="A0A6S6U5N2"/>
<accession>A0A6S6U5N2</accession>
<sequence length="246" mass="28897">MSHHFFEGTVYHKRFTPKVHEFTYPFYVLDIDLSLLGTLKNKLFSFEGFNLFSFKSKDHFGKSKDFMKNVDGLLEEFGLSATEEMHFVTLPRVANFVFNPISVLILFKEHIPSYMLAEVHNYNGGRVIYPVKLSSTDGISFKGEAPKDMYVSPFLETSGIYRFLFRQEEEKMVLKVDLYEQNEKKLTASFSGHARPFESKTVAKLFVKHSFITFWVVTRTLWQSLKLWRKGLTFYSPRAEDQIRRY</sequence>
<dbReference type="InterPro" id="IPR010775">
    <property type="entry name" value="DUF1365"/>
</dbReference>
<evidence type="ECO:0008006" key="2">
    <source>
        <dbReference type="Google" id="ProtNLM"/>
    </source>
</evidence>
<gene>
    <name evidence="1" type="ORF">HELGO_WM935</name>
</gene>
<dbReference type="EMBL" id="CACVAS010000117">
    <property type="protein sequence ID" value="CAA6823498.1"/>
    <property type="molecule type" value="Genomic_DNA"/>
</dbReference>
<proteinExistence type="predicted"/>
<dbReference type="PANTHER" id="PTHR33973">
    <property type="entry name" value="OS07G0153300 PROTEIN"/>
    <property type="match status" value="1"/>
</dbReference>